<protein>
    <submittedName>
        <fullName evidence="2">Uncharacterized protein</fullName>
    </submittedName>
</protein>
<evidence type="ECO:0000256" key="1">
    <source>
        <dbReference type="SAM" id="MobiDB-lite"/>
    </source>
</evidence>
<organism evidence="2">
    <name type="scientific">marine metagenome</name>
    <dbReference type="NCBI Taxonomy" id="408172"/>
    <lineage>
        <taxon>unclassified sequences</taxon>
        <taxon>metagenomes</taxon>
        <taxon>ecological metagenomes</taxon>
    </lineage>
</organism>
<feature type="non-terminal residue" evidence="2">
    <location>
        <position position="146"/>
    </location>
</feature>
<gene>
    <name evidence="2" type="ORF">METZ01_LOCUS258734</name>
</gene>
<dbReference type="EMBL" id="UINC01071170">
    <property type="protein sequence ID" value="SVC05880.1"/>
    <property type="molecule type" value="Genomic_DNA"/>
</dbReference>
<evidence type="ECO:0000313" key="2">
    <source>
        <dbReference type="EMBL" id="SVC05880.1"/>
    </source>
</evidence>
<proteinExistence type="predicted"/>
<name>A0A382J1G8_9ZZZZ</name>
<accession>A0A382J1G8</accession>
<dbReference type="AlphaFoldDB" id="A0A382J1G8"/>
<feature type="region of interest" description="Disordered" evidence="1">
    <location>
        <begin position="56"/>
        <end position="79"/>
    </location>
</feature>
<sequence>MINNNKTTGPNDSSLDNLSAIVVGNIPIAIFEPSKGNRGIRLNTAKIILKNTIQPTRSAINPSSPSKPTRRAGDCQGNNPIRIGIENTTAAIMLDTGPAAATTDIPALGPFLKYNGFTGTGLPHPKPTAKIITVPSGSKCLIGLRE</sequence>
<feature type="compositionally biased region" description="Polar residues" evidence="1">
    <location>
        <begin position="56"/>
        <end position="67"/>
    </location>
</feature>
<reference evidence="2" key="1">
    <citation type="submission" date="2018-05" db="EMBL/GenBank/DDBJ databases">
        <authorList>
            <person name="Lanie J.A."/>
            <person name="Ng W.-L."/>
            <person name="Kazmierczak K.M."/>
            <person name="Andrzejewski T.M."/>
            <person name="Davidsen T.M."/>
            <person name="Wayne K.J."/>
            <person name="Tettelin H."/>
            <person name="Glass J.I."/>
            <person name="Rusch D."/>
            <person name="Podicherti R."/>
            <person name="Tsui H.-C.T."/>
            <person name="Winkler M.E."/>
        </authorList>
    </citation>
    <scope>NUCLEOTIDE SEQUENCE</scope>
</reference>